<keyword evidence="5" id="KW-0804">Transcription</keyword>
<evidence type="ECO:0000313" key="11">
    <source>
        <dbReference type="Proteomes" id="UP000676169"/>
    </source>
</evidence>
<dbReference type="InterPro" id="IPR013249">
    <property type="entry name" value="RNA_pol_sigma70_r4_t2"/>
</dbReference>
<dbReference type="KEGG" id="lamb:KBB96_09080"/>
<dbReference type="InterPro" id="IPR036388">
    <property type="entry name" value="WH-like_DNA-bd_sf"/>
</dbReference>
<keyword evidence="7" id="KW-0812">Transmembrane</keyword>
<feature type="transmembrane region" description="Helical" evidence="7">
    <location>
        <begin position="233"/>
        <end position="249"/>
    </location>
</feature>
<dbReference type="SUPFAM" id="SSF88659">
    <property type="entry name" value="Sigma3 and sigma4 domains of RNA polymerase sigma factors"/>
    <property type="match status" value="1"/>
</dbReference>
<evidence type="ECO:0000256" key="7">
    <source>
        <dbReference type="SAM" id="Phobius"/>
    </source>
</evidence>
<dbReference type="Pfam" id="PF08281">
    <property type="entry name" value="Sigma70_r4_2"/>
    <property type="match status" value="1"/>
</dbReference>
<dbReference type="GO" id="GO:0003677">
    <property type="term" value="F:DNA binding"/>
    <property type="evidence" value="ECO:0007669"/>
    <property type="project" value="UniProtKB-KW"/>
</dbReference>
<sequence>MNTDADDLREYVAHASEPAFRRIVERHVAMVHGVARRATRDLALAEEITQSVFILLARKAGGVPSGHLSGWLHRATTGECRNAIRKEARRNRLHQQYADAMNNENTPAGQWRRIAPYLDQAVGRLSAADRELVLLRYFEDRTFQEIAAATGRSVEACKKGSQRALERLGGHLQKQGVTVAGATLAPALSFGALPPVTLSAATISSTAVGVAAASSGSAAGFFGFVQLMTTKQITVGAILLIALAAIPIVRMTSHQAEKKAPPGSSVASTSDAGPSSAARKAVATGRPQEVKTSINWAEIARTKFNSRNEAVLERETQELAELLKGMSNEELDKAMDEITALDISLKQKMALREVLIAELSGRDPMLVLNRLPKDKDKPMLVIPMSGAFRMLLENDPAAADAWVKRQVAEGNLSDTPTGPGEPMDRFLFEAYILKKQAESDPAGAVQRIMGTPDSQRANLLMSAADYKFPSAFDLAMDYYTRSGDDSLVNRLMDSYEVVRGVHFEEGVGLEQMHKLADRMPDANARAAAHAKLDEVAKEKPEGVPLELLLEGDK</sequence>
<evidence type="ECO:0000256" key="4">
    <source>
        <dbReference type="ARBA" id="ARBA00023125"/>
    </source>
</evidence>
<feature type="domain" description="RNA polymerase sigma factor 70 region 4 type 2" evidence="9">
    <location>
        <begin position="118"/>
        <end position="168"/>
    </location>
</feature>
<evidence type="ECO:0000256" key="2">
    <source>
        <dbReference type="ARBA" id="ARBA00023015"/>
    </source>
</evidence>
<dbReference type="Gene3D" id="1.10.10.10">
    <property type="entry name" value="Winged helix-like DNA-binding domain superfamily/Winged helix DNA-binding domain"/>
    <property type="match status" value="1"/>
</dbReference>
<dbReference type="Proteomes" id="UP000676169">
    <property type="component" value="Chromosome"/>
</dbReference>
<dbReference type="EMBL" id="CP073100">
    <property type="protein sequence ID" value="QUE53030.1"/>
    <property type="molecule type" value="Genomic_DNA"/>
</dbReference>
<dbReference type="GO" id="GO:0006352">
    <property type="term" value="P:DNA-templated transcription initiation"/>
    <property type="evidence" value="ECO:0007669"/>
    <property type="project" value="InterPro"/>
</dbReference>
<evidence type="ECO:0000259" key="9">
    <source>
        <dbReference type="Pfam" id="PF08281"/>
    </source>
</evidence>
<keyword evidence="2" id="KW-0805">Transcription regulation</keyword>
<dbReference type="Gene3D" id="1.10.1740.10">
    <property type="match status" value="1"/>
</dbReference>
<dbReference type="InterPro" id="IPR014284">
    <property type="entry name" value="RNA_pol_sigma-70_dom"/>
</dbReference>
<dbReference type="AlphaFoldDB" id="A0A975J2V4"/>
<evidence type="ECO:0000256" key="1">
    <source>
        <dbReference type="ARBA" id="ARBA00010641"/>
    </source>
</evidence>
<comment type="similarity">
    <text evidence="1">Belongs to the sigma-70 factor family. ECF subfamily.</text>
</comment>
<evidence type="ECO:0000256" key="6">
    <source>
        <dbReference type="SAM" id="MobiDB-lite"/>
    </source>
</evidence>
<dbReference type="SUPFAM" id="SSF88946">
    <property type="entry name" value="Sigma2 domain of RNA polymerase sigma factors"/>
    <property type="match status" value="1"/>
</dbReference>
<keyword evidence="11" id="KW-1185">Reference proteome</keyword>
<proteinExistence type="inferred from homology"/>
<feature type="region of interest" description="Disordered" evidence="6">
    <location>
        <begin position="256"/>
        <end position="286"/>
    </location>
</feature>
<protein>
    <submittedName>
        <fullName evidence="10">Sigma-70 family RNA polymerase sigma factor</fullName>
    </submittedName>
</protein>
<evidence type="ECO:0000313" key="10">
    <source>
        <dbReference type="EMBL" id="QUE53030.1"/>
    </source>
</evidence>
<keyword evidence="4" id="KW-0238">DNA-binding</keyword>
<keyword evidence="7" id="KW-1133">Transmembrane helix</keyword>
<dbReference type="PANTHER" id="PTHR43133:SF8">
    <property type="entry name" value="RNA POLYMERASE SIGMA FACTOR HI_1459-RELATED"/>
    <property type="match status" value="1"/>
</dbReference>
<gene>
    <name evidence="10" type="ORF">KBB96_09080</name>
</gene>
<evidence type="ECO:0000259" key="8">
    <source>
        <dbReference type="Pfam" id="PF04542"/>
    </source>
</evidence>
<evidence type="ECO:0000256" key="3">
    <source>
        <dbReference type="ARBA" id="ARBA00023082"/>
    </source>
</evidence>
<dbReference type="InterPro" id="IPR039425">
    <property type="entry name" value="RNA_pol_sigma-70-like"/>
</dbReference>
<dbReference type="PANTHER" id="PTHR43133">
    <property type="entry name" value="RNA POLYMERASE ECF-TYPE SIGMA FACTO"/>
    <property type="match status" value="1"/>
</dbReference>
<dbReference type="NCBIfam" id="TIGR02937">
    <property type="entry name" value="sigma70-ECF"/>
    <property type="match status" value="1"/>
</dbReference>
<dbReference type="CDD" id="cd06171">
    <property type="entry name" value="Sigma70_r4"/>
    <property type="match status" value="1"/>
</dbReference>
<dbReference type="InterPro" id="IPR013324">
    <property type="entry name" value="RNA_pol_sigma_r3/r4-like"/>
</dbReference>
<dbReference type="Pfam" id="PF04542">
    <property type="entry name" value="Sigma70_r2"/>
    <property type="match status" value="1"/>
</dbReference>
<keyword evidence="7" id="KW-0472">Membrane</keyword>
<accession>A0A975J2V4</accession>
<evidence type="ECO:0000256" key="5">
    <source>
        <dbReference type="ARBA" id="ARBA00023163"/>
    </source>
</evidence>
<dbReference type="InterPro" id="IPR013325">
    <property type="entry name" value="RNA_pol_sigma_r2"/>
</dbReference>
<reference evidence="10" key="1">
    <citation type="submission" date="2021-04" db="EMBL/GenBank/DDBJ databases">
        <title>Luteolibacter sp. 32A isolated from the skin of an Anderson's salamander (Ambystoma andersonii).</title>
        <authorList>
            <person name="Spergser J."/>
            <person name="Busse H.-J."/>
        </authorList>
    </citation>
    <scope>NUCLEOTIDE SEQUENCE</scope>
    <source>
        <strain evidence="10">32A</strain>
    </source>
</reference>
<organism evidence="10 11">
    <name type="scientific">Luteolibacter ambystomatis</name>
    <dbReference type="NCBI Taxonomy" id="2824561"/>
    <lineage>
        <taxon>Bacteria</taxon>
        <taxon>Pseudomonadati</taxon>
        <taxon>Verrucomicrobiota</taxon>
        <taxon>Verrucomicrobiia</taxon>
        <taxon>Verrucomicrobiales</taxon>
        <taxon>Verrucomicrobiaceae</taxon>
        <taxon>Luteolibacter</taxon>
    </lineage>
</organism>
<dbReference type="InterPro" id="IPR007627">
    <property type="entry name" value="RNA_pol_sigma70_r2"/>
</dbReference>
<keyword evidence="3" id="KW-0731">Sigma factor</keyword>
<dbReference type="GO" id="GO:0016987">
    <property type="term" value="F:sigma factor activity"/>
    <property type="evidence" value="ECO:0007669"/>
    <property type="project" value="UniProtKB-KW"/>
</dbReference>
<feature type="domain" description="RNA polymerase sigma-70 region 2" evidence="8">
    <location>
        <begin position="23"/>
        <end position="90"/>
    </location>
</feature>
<name>A0A975J2V4_9BACT</name>
<dbReference type="RefSeq" id="WP_211634374.1">
    <property type="nucleotide sequence ID" value="NZ_CP073100.1"/>
</dbReference>